<protein>
    <submittedName>
        <fullName evidence="1">Uncharacterized protein</fullName>
    </submittedName>
</protein>
<organism evidence="1">
    <name type="scientific">marine metagenome</name>
    <dbReference type="NCBI Taxonomy" id="408172"/>
    <lineage>
        <taxon>unclassified sequences</taxon>
        <taxon>metagenomes</taxon>
        <taxon>ecological metagenomes</taxon>
    </lineage>
</organism>
<name>A0A382M3V5_9ZZZZ</name>
<reference evidence="1" key="1">
    <citation type="submission" date="2018-05" db="EMBL/GenBank/DDBJ databases">
        <authorList>
            <person name="Lanie J.A."/>
            <person name="Ng W.-L."/>
            <person name="Kazmierczak K.M."/>
            <person name="Andrzejewski T.M."/>
            <person name="Davidsen T.M."/>
            <person name="Wayne K.J."/>
            <person name="Tettelin H."/>
            <person name="Glass J.I."/>
            <person name="Rusch D."/>
            <person name="Podicherti R."/>
            <person name="Tsui H.-C.T."/>
            <person name="Winkler M.E."/>
        </authorList>
    </citation>
    <scope>NUCLEOTIDE SEQUENCE</scope>
</reference>
<gene>
    <name evidence="1" type="ORF">METZ01_LOCUS296443</name>
</gene>
<evidence type="ECO:0000313" key="1">
    <source>
        <dbReference type="EMBL" id="SVC43589.1"/>
    </source>
</evidence>
<dbReference type="AlphaFoldDB" id="A0A382M3V5"/>
<sequence>MVGSNNDSNISGSCNVVYLLLTEDVI</sequence>
<accession>A0A382M3V5</accession>
<proteinExistence type="predicted"/>
<dbReference type="EMBL" id="UINC01091092">
    <property type="protein sequence ID" value="SVC43589.1"/>
    <property type="molecule type" value="Genomic_DNA"/>
</dbReference>